<feature type="domain" description="HDOD" evidence="1">
    <location>
        <begin position="25"/>
        <end position="221"/>
    </location>
</feature>
<proteinExistence type="predicted"/>
<dbReference type="InterPro" id="IPR013976">
    <property type="entry name" value="HDOD"/>
</dbReference>
<organism evidence="2 3">
    <name type="scientific">Actimicrobium antarcticum</name>
    <dbReference type="NCBI Taxonomy" id="1051899"/>
    <lineage>
        <taxon>Bacteria</taxon>
        <taxon>Pseudomonadati</taxon>
        <taxon>Pseudomonadota</taxon>
        <taxon>Betaproteobacteria</taxon>
        <taxon>Burkholderiales</taxon>
        <taxon>Oxalobacteraceae</taxon>
        <taxon>Actimicrobium</taxon>
    </lineage>
</organism>
<dbReference type="SUPFAM" id="SSF109604">
    <property type="entry name" value="HD-domain/PDEase-like"/>
    <property type="match status" value="1"/>
</dbReference>
<dbReference type="SUPFAM" id="SSF55781">
    <property type="entry name" value="GAF domain-like"/>
    <property type="match status" value="1"/>
</dbReference>
<sequence>MIEHAADPEQTLQLLWTRVRQRGDLPGFSKVVSAILGAMRGEDDRDFNMARTVLSDPALTQKVLRLANSPMYAVFGRDVNTVSKAVVVLGTDAIGHLALGVKLIDGLSVASADSALARCEMEKAVLSGHIGRQIASSASTRDAEEAVVCSMLHGLGRMMVAFYLPELWQQILTAANVEGTPQDLHARHVLGLGLDHIGRMVALQWGLPNSLVDTLKDVHPIALDEPLDHSQWLAAVSTMSLSCAEVLMTEVPGSAGLALALDRIADGYAGMLGVDSRQLLIAVEVAQQAARDEGAPASRLAKVTPPLSAADKAVTTGKPVNATALLVRGVADLGDISKSSTTGQLMSMALETLFNSLGLSHAALFQRIHKDGRYQARMCLGANLQDMAPRLNFDVAYQPDVFHAALANDKMIFVENARDPAFISKLPRWWKDAFPSVRSFVVMPLTVNRLPVGFLYGDWDRAVTPSRIDPAEIIPLNEMRALLVLALERQRQRD</sequence>
<reference evidence="3" key="1">
    <citation type="journal article" date="2019" name="Int. J. Syst. Evol. Microbiol.">
        <title>The Global Catalogue of Microorganisms (GCM) 10K type strain sequencing project: providing services to taxonomists for standard genome sequencing and annotation.</title>
        <authorList>
            <consortium name="The Broad Institute Genomics Platform"/>
            <consortium name="The Broad Institute Genome Sequencing Center for Infectious Disease"/>
            <person name="Wu L."/>
            <person name="Ma J."/>
        </authorList>
    </citation>
    <scope>NUCLEOTIDE SEQUENCE [LARGE SCALE GENOMIC DNA]</scope>
    <source>
        <strain evidence="3">JCM 16673</strain>
    </source>
</reference>
<dbReference type="EMBL" id="BAAAZE010000014">
    <property type="protein sequence ID" value="GAA4032263.1"/>
    <property type="molecule type" value="Genomic_DNA"/>
</dbReference>
<dbReference type="PROSITE" id="PS51833">
    <property type="entry name" value="HDOD"/>
    <property type="match status" value="1"/>
</dbReference>
<dbReference type="Gene3D" id="1.10.3210.10">
    <property type="entry name" value="Hypothetical protein af1432"/>
    <property type="match status" value="1"/>
</dbReference>
<dbReference type="Proteomes" id="UP001501353">
    <property type="component" value="Unassembled WGS sequence"/>
</dbReference>
<dbReference type="InterPro" id="IPR052340">
    <property type="entry name" value="RNase_Y/CdgJ"/>
</dbReference>
<comment type="caution">
    <text evidence="2">The sequence shown here is derived from an EMBL/GenBank/DDBJ whole genome shotgun (WGS) entry which is preliminary data.</text>
</comment>
<accession>A0ABP7TWB6</accession>
<evidence type="ECO:0000259" key="1">
    <source>
        <dbReference type="PROSITE" id="PS51833"/>
    </source>
</evidence>
<evidence type="ECO:0000313" key="2">
    <source>
        <dbReference type="EMBL" id="GAA4032263.1"/>
    </source>
</evidence>
<name>A0ABP7TWB6_9BURK</name>
<keyword evidence="3" id="KW-1185">Reference proteome</keyword>
<dbReference type="RefSeq" id="WP_344765148.1">
    <property type="nucleotide sequence ID" value="NZ_BAAAZE010000014.1"/>
</dbReference>
<dbReference type="Pfam" id="PF08668">
    <property type="entry name" value="HDOD"/>
    <property type="match status" value="1"/>
</dbReference>
<dbReference type="PANTHER" id="PTHR33525">
    <property type="match status" value="1"/>
</dbReference>
<protein>
    <submittedName>
        <fullName evidence="2">HDOD domain-containing protein</fullName>
    </submittedName>
</protein>
<dbReference type="Gene3D" id="3.30.450.40">
    <property type="match status" value="1"/>
</dbReference>
<evidence type="ECO:0000313" key="3">
    <source>
        <dbReference type="Proteomes" id="UP001501353"/>
    </source>
</evidence>
<dbReference type="PANTHER" id="PTHR33525:SF3">
    <property type="entry name" value="RIBONUCLEASE Y"/>
    <property type="match status" value="1"/>
</dbReference>
<dbReference type="InterPro" id="IPR029016">
    <property type="entry name" value="GAF-like_dom_sf"/>
</dbReference>
<gene>
    <name evidence="2" type="ORF">GCM10022212_33900</name>
</gene>